<name>A0A1T5DWT4_9SPHI</name>
<dbReference type="InterPro" id="IPR038081">
    <property type="entry name" value="CalX-like_sf"/>
</dbReference>
<dbReference type="AlphaFoldDB" id="A0A1T5DWT4"/>
<organism evidence="1 2">
    <name type="scientific">Sphingobacterium nematocida</name>
    <dbReference type="NCBI Taxonomy" id="1513896"/>
    <lineage>
        <taxon>Bacteria</taxon>
        <taxon>Pseudomonadati</taxon>
        <taxon>Bacteroidota</taxon>
        <taxon>Sphingobacteriia</taxon>
        <taxon>Sphingobacteriales</taxon>
        <taxon>Sphingobacteriaceae</taxon>
        <taxon>Sphingobacterium</taxon>
    </lineage>
</organism>
<evidence type="ECO:0000313" key="2">
    <source>
        <dbReference type="Proteomes" id="UP000190150"/>
    </source>
</evidence>
<sequence>MKNFIYTSVLVAFGVFLHSCTKEPLLYQGEDDNSSGIYFYSVATFTPDGMPLSYTDSLSYSFQNDPARFTDYTMNVPVRALGHVSDKDRPFKVKVIGGTAKEGVDFEPLKETYIMPAGKSTVRIPIKLFRTPILLEKSINIQLQLVEFGDYKLLLPYLLNMGNNKLLDATKFKIGYSEIITEPSYFTSPGRDYFGDWSVKKFKILNDLMSWKASDWRYVNSGGNFYPVATTRFHYAASIFKVYLEEKLQAGTPVYEDDGKTLMQLGPAYLVDYSKL</sequence>
<protein>
    <recommendedName>
        <fullName evidence="3">DUF4843 domain-containing protein</fullName>
    </recommendedName>
</protein>
<dbReference type="SUPFAM" id="SSF141072">
    <property type="entry name" value="CalX-like"/>
    <property type="match status" value="1"/>
</dbReference>
<dbReference type="Pfam" id="PF16132">
    <property type="entry name" value="DUF4843"/>
    <property type="match status" value="1"/>
</dbReference>
<dbReference type="RefSeq" id="WP_176141044.1">
    <property type="nucleotide sequence ID" value="NZ_FUZF01000009.1"/>
</dbReference>
<reference evidence="2" key="1">
    <citation type="submission" date="2017-02" db="EMBL/GenBank/DDBJ databases">
        <authorList>
            <person name="Varghese N."/>
            <person name="Submissions S."/>
        </authorList>
    </citation>
    <scope>NUCLEOTIDE SEQUENCE [LARGE SCALE GENOMIC DNA]</scope>
    <source>
        <strain evidence="2">DSM 24091</strain>
    </source>
</reference>
<dbReference type="InterPro" id="IPR032299">
    <property type="entry name" value="DUF4843"/>
</dbReference>
<dbReference type="Proteomes" id="UP000190150">
    <property type="component" value="Unassembled WGS sequence"/>
</dbReference>
<evidence type="ECO:0000313" key="1">
    <source>
        <dbReference type="EMBL" id="SKB76151.1"/>
    </source>
</evidence>
<proteinExistence type="predicted"/>
<dbReference type="EMBL" id="FUZF01000009">
    <property type="protein sequence ID" value="SKB76151.1"/>
    <property type="molecule type" value="Genomic_DNA"/>
</dbReference>
<accession>A0A1T5DWT4</accession>
<keyword evidence="2" id="KW-1185">Reference proteome</keyword>
<evidence type="ECO:0008006" key="3">
    <source>
        <dbReference type="Google" id="ProtNLM"/>
    </source>
</evidence>
<dbReference type="STRING" id="1513896.SAMN05660841_02195"/>
<gene>
    <name evidence="1" type="ORF">SAMN05660841_02195</name>
</gene>